<dbReference type="RefSeq" id="XP_022244784.1">
    <property type="nucleotide sequence ID" value="XM_022389076.1"/>
</dbReference>
<dbReference type="InterPro" id="IPR001810">
    <property type="entry name" value="F-box_dom"/>
</dbReference>
<dbReference type="RefSeq" id="XP_022244785.1">
    <property type="nucleotide sequence ID" value="XM_022389077.1"/>
</dbReference>
<dbReference type="RefSeq" id="XP_022244786.1">
    <property type="nucleotide sequence ID" value="XM_022389078.1"/>
</dbReference>
<protein>
    <submittedName>
        <fullName evidence="3 4">Uncharacterized protein LOC111086402</fullName>
    </submittedName>
</protein>
<dbReference type="Proteomes" id="UP000694941">
    <property type="component" value="Unplaced"/>
</dbReference>
<dbReference type="SUPFAM" id="SSF81383">
    <property type="entry name" value="F-box domain"/>
    <property type="match status" value="1"/>
</dbReference>
<dbReference type="RefSeq" id="XP_022244790.1">
    <property type="nucleotide sequence ID" value="XM_022389082.1"/>
</dbReference>
<keyword evidence="2" id="KW-1185">Reference proteome</keyword>
<dbReference type="Gene3D" id="1.20.1280.50">
    <property type="match status" value="1"/>
</dbReference>
<evidence type="ECO:0000313" key="9">
    <source>
        <dbReference type="RefSeq" id="XP_022244789.1"/>
    </source>
</evidence>
<sequence length="420" mass="48707">MQQSSLLVSLPEPVLYHICSLLISPFDLLHFGSTCKRLRSISSPPSLWLRHVFSWCEGLWQWIEIPEASHPRDWLIELFRSCCSKHPKTLHSCHLGSGEEWIRTESKQFRCMLGMLRYTYADRDERYNPTVMYRRWIFDIGLYHRIKPHINFTSENFALEDAALKELVELGQAKERDLRLEEPRFSNLCIKYYIKRIKSSRVDWYEDLFSSGPRGSLCPLLLCPSEVGYTSEMTGTAGVATLVSIVLAKYLSPHCFDGKITLPQMVHMIQKACCSLKINLEQLLPVQRQQWKSQPLANSVTSMAFQGLPSLDTWQVDLDELQINLHWKEIMLQCSRYLEENKWLDSIVDNIRVKWRHALLEEIRKVLEGGEKMPRTVTRINLTDCDLIGGDNRRQEMAAAAFISDIGVLVTWQLVGKINF</sequence>
<dbReference type="RefSeq" id="XP_022244791.1">
    <property type="nucleotide sequence ID" value="XM_022389083.1"/>
</dbReference>
<evidence type="ECO:0000313" key="11">
    <source>
        <dbReference type="RefSeq" id="XP_022244791.1"/>
    </source>
</evidence>
<dbReference type="GeneID" id="111086402"/>
<dbReference type="RefSeq" id="XP_022244789.1">
    <property type="nucleotide sequence ID" value="XM_022389081.1"/>
</dbReference>
<evidence type="ECO:0000313" key="6">
    <source>
        <dbReference type="RefSeq" id="XP_022244786.1"/>
    </source>
</evidence>
<feature type="domain" description="F-box" evidence="1">
    <location>
        <begin position="8"/>
        <end position="53"/>
    </location>
</feature>
<evidence type="ECO:0000313" key="2">
    <source>
        <dbReference type="Proteomes" id="UP000694941"/>
    </source>
</evidence>
<organism evidence="2 4">
    <name type="scientific">Limulus polyphemus</name>
    <name type="common">Atlantic horseshoe crab</name>
    <dbReference type="NCBI Taxonomy" id="6850"/>
    <lineage>
        <taxon>Eukaryota</taxon>
        <taxon>Metazoa</taxon>
        <taxon>Ecdysozoa</taxon>
        <taxon>Arthropoda</taxon>
        <taxon>Chelicerata</taxon>
        <taxon>Merostomata</taxon>
        <taxon>Xiphosura</taxon>
        <taxon>Limulidae</taxon>
        <taxon>Limulus</taxon>
    </lineage>
</organism>
<evidence type="ECO:0000313" key="3">
    <source>
        <dbReference type="RefSeq" id="XP_022244782.1"/>
    </source>
</evidence>
<evidence type="ECO:0000313" key="8">
    <source>
        <dbReference type="RefSeq" id="XP_022244788.1"/>
    </source>
</evidence>
<reference evidence="3 4" key="1">
    <citation type="submission" date="2025-05" db="UniProtKB">
        <authorList>
            <consortium name="RefSeq"/>
        </authorList>
    </citation>
    <scope>IDENTIFICATION</scope>
    <source>
        <tissue evidence="3 4">Muscle</tissue>
    </source>
</reference>
<evidence type="ECO:0000259" key="1">
    <source>
        <dbReference type="Pfam" id="PF12937"/>
    </source>
</evidence>
<evidence type="ECO:0000313" key="10">
    <source>
        <dbReference type="RefSeq" id="XP_022244790.1"/>
    </source>
</evidence>
<dbReference type="RefSeq" id="XP_022244788.1">
    <property type="nucleotide sequence ID" value="XM_022389080.1"/>
</dbReference>
<dbReference type="RefSeq" id="XP_022244782.1">
    <property type="nucleotide sequence ID" value="XM_022389074.1"/>
</dbReference>
<dbReference type="RefSeq" id="XP_022244787.1">
    <property type="nucleotide sequence ID" value="XM_022389079.1"/>
</dbReference>
<proteinExistence type="predicted"/>
<dbReference type="Pfam" id="PF12937">
    <property type="entry name" value="F-box-like"/>
    <property type="match status" value="1"/>
</dbReference>
<evidence type="ECO:0000313" key="7">
    <source>
        <dbReference type="RefSeq" id="XP_022244787.1"/>
    </source>
</evidence>
<accession>A0ABM1SMC8</accession>
<dbReference type="InterPro" id="IPR036047">
    <property type="entry name" value="F-box-like_dom_sf"/>
</dbReference>
<name>A0ABM1SMC8_LIMPO</name>
<evidence type="ECO:0000313" key="4">
    <source>
        <dbReference type="RefSeq" id="XP_022244784.1"/>
    </source>
</evidence>
<gene>
    <name evidence="3 4 5 6 7 8 9 10 11" type="primary">LOC111086402</name>
</gene>
<evidence type="ECO:0000313" key="5">
    <source>
        <dbReference type="RefSeq" id="XP_022244785.1"/>
    </source>
</evidence>